<feature type="signal peptide" evidence="1">
    <location>
        <begin position="1"/>
        <end position="31"/>
    </location>
</feature>
<organism evidence="2 3">
    <name type="scientific">Virgisporangium aurantiacum</name>
    <dbReference type="NCBI Taxonomy" id="175570"/>
    <lineage>
        <taxon>Bacteria</taxon>
        <taxon>Bacillati</taxon>
        <taxon>Actinomycetota</taxon>
        <taxon>Actinomycetes</taxon>
        <taxon>Micromonosporales</taxon>
        <taxon>Micromonosporaceae</taxon>
        <taxon>Virgisporangium</taxon>
    </lineage>
</organism>
<evidence type="ECO:0000313" key="2">
    <source>
        <dbReference type="EMBL" id="GIJ56233.1"/>
    </source>
</evidence>
<comment type="caution">
    <text evidence="2">The sequence shown here is derived from an EMBL/GenBank/DDBJ whole genome shotgun (WGS) entry which is preliminary data.</text>
</comment>
<dbReference type="EMBL" id="BOPG01000024">
    <property type="protein sequence ID" value="GIJ56233.1"/>
    <property type="molecule type" value="Genomic_DNA"/>
</dbReference>
<gene>
    <name evidence="2" type="ORF">Vau01_037490</name>
</gene>
<accession>A0A8J4E035</accession>
<keyword evidence="1" id="KW-0732">Signal</keyword>
<name>A0A8J4E035_9ACTN</name>
<proteinExistence type="predicted"/>
<evidence type="ECO:0000256" key="1">
    <source>
        <dbReference type="SAM" id="SignalP"/>
    </source>
</evidence>
<dbReference type="PROSITE" id="PS51318">
    <property type="entry name" value="TAT"/>
    <property type="match status" value="1"/>
</dbReference>
<feature type="chain" id="PRO_5035234902" description="Secreted protein" evidence="1">
    <location>
        <begin position="32"/>
        <end position="157"/>
    </location>
</feature>
<sequence length="157" mass="18012">MRMNVRRLLQRAAIVVAVMAAVVATGGPANANVESGGTYPDPNKPAFCHYTIWDGTFYCNTEAEWFKPDYHWQVFVIGQDRSVYTRWRRDGGTAEWLNMGGTCNPNHRIFLNYQYANWSVVVNCIAAADGQWWYRKRFKDGSWTPRWIRGSASPDPL</sequence>
<dbReference type="Proteomes" id="UP000612585">
    <property type="component" value="Unassembled WGS sequence"/>
</dbReference>
<protein>
    <recommendedName>
        <fullName evidence="4">Secreted protein</fullName>
    </recommendedName>
</protein>
<evidence type="ECO:0008006" key="4">
    <source>
        <dbReference type="Google" id="ProtNLM"/>
    </source>
</evidence>
<dbReference type="InterPro" id="IPR006311">
    <property type="entry name" value="TAT_signal"/>
</dbReference>
<evidence type="ECO:0000313" key="3">
    <source>
        <dbReference type="Proteomes" id="UP000612585"/>
    </source>
</evidence>
<keyword evidence="3" id="KW-1185">Reference proteome</keyword>
<reference evidence="2" key="1">
    <citation type="submission" date="2021-01" db="EMBL/GenBank/DDBJ databases">
        <title>Whole genome shotgun sequence of Virgisporangium aurantiacum NBRC 16421.</title>
        <authorList>
            <person name="Komaki H."/>
            <person name="Tamura T."/>
        </authorList>
    </citation>
    <scope>NUCLEOTIDE SEQUENCE</scope>
    <source>
        <strain evidence="2">NBRC 16421</strain>
    </source>
</reference>
<dbReference type="AlphaFoldDB" id="A0A8J4E035"/>